<accession>A0AAW0F1G3</accession>
<dbReference type="Proteomes" id="UP001430356">
    <property type="component" value="Unassembled WGS sequence"/>
</dbReference>
<evidence type="ECO:0000313" key="2">
    <source>
        <dbReference type="EMBL" id="KAK7200023.1"/>
    </source>
</evidence>
<keyword evidence="3" id="KW-1185">Reference proteome</keyword>
<evidence type="ECO:0000313" key="3">
    <source>
        <dbReference type="Proteomes" id="UP001430356"/>
    </source>
</evidence>
<reference evidence="2 3" key="1">
    <citation type="journal article" date="2021" name="MBio">
        <title>A New Model Trypanosomatid, Novymonas esmeraldas: Genomic Perception of Its 'Candidatus Pandoraea novymonadis' Endosymbiont.</title>
        <authorList>
            <person name="Zakharova A."/>
            <person name="Saura A."/>
            <person name="Butenko A."/>
            <person name="Podesvova L."/>
            <person name="Warmusova S."/>
            <person name="Kostygov A.Y."/>
            <person name="Nenarokova A."/>
            <person name="Lukes J."/>
            <person name="Opperdoes F.R."/>
            <person name="Yurchenko V."/>
        </authorList>
    </citation>
    <scope>NUCLEOTIDE SEQUENCE [LARGE SCALE GENOMIC DNA]</scope>
    <source>
        <strain evidence="2 3">E262AT.01</strain>
    </source>
</reference>
<organism evidence="2 3">
    <name type="scientific">Novymonas esmeraldas</name>
    <dbReference type="NCBI Taxonomy" id="1808958"/>
    <lineage>
        <taxon>Eukaryota</taxon>
        <taxon>Discoba</taxon>
        <taxon>Euglenozoa</taxon>
        <taxon>Kinetoplastea</taxon>
        <taxon>Metakinetoplastina</taxon>
        <taxon>Trypanosomatida</taxon>
        <taxon>Trypanosomatidae</taxon>
        <taxon>Novymonas</taxon>
    </lineage>
</organism>
<dbReference type="AlphaFoldDB" id="A0AAW0F1G3"/>
<feature type="compositionally biased region" description="Low complexity" evidence="1">
    <location>
        <begin position="200"/>
        <end position="214"/>
    </location>
</feature>
<sequence>MPRRRFSSSPASDGGSATVVEDAVCSSEAPPVGHRATKQIRHVAFFLEREVNETETESVPRATWACRRGCASASASERGVEEHASWSRRAEADALRQRALQCGEDFARVASGLGYEVVAHTPTAFVRRASMETAAAPTAVPKPERTSPGGSYAAAKGAPSRTDGEAMSHSPPAAAAFPVASAAHFGSRRSPTRLHDSGEPDSTSSSRSSSPGTEAQVGMVPVLSPLLPGSDPAQRRLSADAPLRLPDSQVPRITGPLAGANRYPASAFSVQDGLANWALDGDGGRTSPPRSLRHTVAVDRRSDHGANQTVPTAVNSTQAVLSTPTTAHAPPSNASPSPHPALTSRAVTVNRHPPSTTVPMSAAPLSNAFAFRLSMMDVTSSRATSNANASLSTEHLNGGEVASGGATQSTNNRFFTPSTDALNTPAVRMADDEDWPRTLSRSIQ</sequence>
<evidence type="ECO:0000256" key="1">
    <source>
        <dbReference type="SAM" id="MobiDB-lite"/>
    </source>
</evidence>
<feature type="compositionally biased region" description="Low complexity" evidence="1">
    <location>
        <begin position="167"/>
        <end position="183"/>
    </location>
</feature>
<feature type="region of interest" description="Disordered" evidence="1">
    <location>
        <begin position="395"/>
        <end position="444"/>
    </location>
</feature>
<proteinExistence type="predicted"/>
<feature type="region of interest" description="Disordered" evidence="1">
    <location>
        <begin position="133"/>
        <end position="215"/>
    </location>
</feature>
<gene>
    <name evidence="2" type="ORF">NESM_000051700</name>
</gene>
<evidence type="ECO:0008006" key="4">
    <source>
        <dbReference type="Google" id="ProtNLM"/>
    </source>
</evidence>
<protein>
    <recommendedName>
        <fullName evidence="4">Proteophosphoglycan ppg4</fullName>
    </recommendedName>
</protein>
<feature type="compositionally biased region" description="Low complexity" evidence="1">
    <location>
        <begin position="322"/>
        <end position="336"/>
    </location>
</feature>
<comment type="caution">
    <text evidence="2">The sequence shown here is derived from an EMBL/GenBank/DDBJ whole genome shotgun (WGS) entry which is preliminary data.</text>
</comment>
<feature type="region of interest" description="Disordered" evidence="1">
    <location>
        <begin position="321"/>
        <end position="342"/>
    </location>
</feature>
<name>A0AAW0F1G3_9TRYP</name>
<feature type="compositionally biased region" description="Polar residues" evidence="1">
    <location>
        <begin position="405"/>
        <end position="422"/>
    </location>
</feature>
<dbReference type="EMBL" id="JAECZO010000003">
    <property type="protein sequence ID" value="KAK7200023.1"/>
    <property type="molecule type" value="Genomic_DNA"/>
</dbReference>